<dbReference type="Proteomes" id="UP000001072">
    <property type="component" value="Unassembled WGS sequence"/>
</dbReference>
<feature type="compositionally biased region" description="Basic residues" evidence="1">
    <location>
        <begin position="99"/>
        <end position="122"/>
    </location>
</feature>
<dbReference type="EMBL" id="GL883168">
    <property type="protein sequence ID" value="EGF98866.1"/>
    <property type="molecule type" value="Genomic_DNA"/>
</dbReference>
<organism evidence="3">
    <name type="scientific">Melampsora larici-populina (strain 98AG31 / pathotype 3-4-7)</name>
    <name type="common">Poplar leaf rust fungus</name>
    <dbReference type="NCBI Taxonomy" id="747676"/>
    <lineage>
        <taxon>Eukaryota</taxon>
        <taxon>Fungi</taxon>
        <taxon>Dikarya</taxon>
        <taxon>Basidiomycota</taxon>
        <taxon>Pucciniomycotina</taxon>
        <taxon>Pucciniomycetes</taxon>
        <taxon>Pucciniales</taxon>
        <taxon>Melampsoraceae</taxon>
        <taxon>Melampsora</taxon>
    </lineage>
</organism>
<evidence type="ECO:0000313" key="3">
    <source>
        <dbReference type="Proteomes" id="UP000001072"/>
    </source>
</evidence>
<feature type="compositionally biased region" description="Acidic residues" evidence="1">
    <location>
        <begin position="138"/>
        <end position="156"/>
    </location>
</feature>
<gene>
    <name evidence="2" type="ORF">MELLADRAFT_113182</name>
</gene>
<sequence length="177" mass="19834">MSFQGMLDQTNNQLNQDQTEPNLEQALDTPTGGNEIHRMENKIIKSKIRVLTRAEAEAKGIQPSSRLLTPKRGATGRITADRSNGSKPRNLQGIGIPKRSQRPIGIKRSRGVGKQQKKKKTERKQAEVVNEEGHQSEEQETEEWGGIEDVEMDVGGEEGLKSTNEEDQFELLQYSHS</sequence>
<proteinExistence type="predicted"/>
<dbReference type="KEGG" id="mlr:MELLADRAFT_113182"/>
<reference evidence="3" key="1">
    <citation type="journal article" date="2011" name="Proc. Natl. Acad. Sci. U.S.A.">
        <title>Obligate biotrophy features unraveled by the genomic analysis of rust fungi.</title>
        <authorList>
            <person name="Duplessis S."/>
            <person name="Cuomo C.A."/>
            <person name="Lin Y.-C."/>
            <person name="Aerts A."/>
            <person name="Tisserant E."/>
            <person name="Veneault-Fourrey C."/>
            <person name="Joly D.L."/>
            <person name="Hacquard S."/>
            <person name="Amselem J."/>
            <person name="Cantarel B.L."/>
            <person name="Chiu R."/>
            <person name="Coutinho P.M."/>
            <person name="Feau N."/>
            <person name="Field M."/>
            <person name="Frey P."/>
            <person name="Gelhaye E."/>
            <person name="Goldberg J."/>
            <person name="Grabherr M.G."/>
            <person name="Kodira C.D."/>
            <person name="Kohler A."/>
            <person name="Kuees U."/>
            <person name="Lindquist E.A."/>
            <person name="Lucas S.M."/>
            <person name="Mago R."/>
            <person name="Mauceli E."/>
            <person name="Morin E."/>
            <person name="Murat C."/>
            <person name="Pangilinan J.L."/>
            <person name="Park R."/>
            <person name="Pearson M."/>
            <person name="Quesneville H."/>
            <person name="Rouhier N."/>
            <person name="Sakthikumar S."/>
            <person name="Salamov A.A."/>
            <person name="Schmutz J."/>
            <person name="Selles B."/>
            <person name="Shapiro H."/>
            <person name="Tanguay P."/>
            <person name="Tuskan G.A."/>
            <person name="Henrissat B."/>
            <person name="Van de Peer Y."/>
            <person name="Rouze P."/>
            <person name="Ellis J.G."/>
            <person name="Dodds P.N."/>
            <person name="Schein J.E."/>
            <person name="Zhong S."/>
            <person name="Hamelin R.C."/>
            <person name="Grigoriev I.V."/>
            <person name="Szabo L.J."/>
            <person name="Martin F."/>
        </authorList>
    </citation>
    <scope>NUCLEOTIDE SEQUENCE [LARGE SCALE GENOMIC DNA]</scope>
    <source>
        <strain evidence="3">98AG31 / pathotype 3-4-7</strain>
    </source>
</reference>
<protein>
    <submittedName>
        <fullName evidence="2">Uncharacterized protein</fullName>
    </submittedName>
</protein>
<dbReference type="HOGENOM" id="CLU_1518207_0_0_1"/>
<feature type="compositionally biased region" description="Low complexity" evidence="1">
    <location>
        <begin position="7"/>
        <end position="19"/>
    </location>
</feature>
<accession>F4S913</accession>
<dbReference type="GeneID" id="18924905"/>
<dbReference type="VEuPathDB" id="FungiDB:MELLADRAFT_113182"/>
<keyword evidence="3" id="KW-1185">Reference proteome</keyword>
<feature type="compositionally biased region" description="Basic and acidic residues" evidence="1">
    <location>
        <begin position="123"/>
        <end position="137"/>
    </location>
</feature>
<dbReference type="AlphaFoldDB" id="F4S913"/>
<evidence type="ECO:0000313" key="2">
    <source>
        <dbReference type="EMBL" id="EGF98866.1"/>
    </source>
</evidence>
<evidence type="ECO:0000256" key="1">
    <source>
        <dbReference type="SAM" id="MobiDB-lite"/>
    </source>
</evidence>
<feature type="region of interest" description="Disordered" evidence="1">
    <location>
        <begin position="56"/>
        <end position="177"/>
    </location>
</feature>
<feature type="region of interest" description="Disordered" evidence="1">
    <location>
        <begin position="1"/>
        <end position="40"/>
    </location>
</feature>
<name>F4S913_MELLP</name>
<dbReference type="RefSeq" id="XP_007417898.1">
    <property type="nucleotide sequence ID" value="XM_007417836.1"/>
</dbReference>
<dbReference type="InParanoid" id="F4S913"/>